<protein>
    <recommendedName>
        <fullName evidence="3">Peptidase C14</fullName>
    </recommendedName>
</protein>
<comment type="caution">
    <text evidence="1">The sequence shown here is derived from an EMBL/GenBank/DDBJ whole genome shotgun (WGS) entry which is preliminary data.</text>
</comment>
<sequence>MKALNSISALMQQKPRKGLTVFVEGYYQTGDGGGGHYYWDNTSTLTVNNGTVVASGHTSLGRWLLNHKGVADFRIFGIMDSTRPADDALDALVNDTAITQIYASSALLFQRRHRFSRSGITLDFQNFTVSTQGIADAPVNDPFAAVMFFQGNTAGAPVTFTLTDTLVEQTDIFPVSDSSVFHVGDWYAVQVAPVSGSAARELQKLVQVIAIPDGTHIQTGYYNGWALLAGRVISWQKVEPVEFVNIKNMQFTGAGSDPITGSHPVAFEYAVYANVAGIHSTGSFWPVVMRRWNTHYLTQQCSLNNPPDVAYGGAGYLTQQIYCLYGHVSDCHVSNARHLNDFTASAYCLVENCHADGQSAEKGPFVTHGQFEHDLTYTGNSGLMTFANSGATWGGSAKRINVRKHVCPWFVARSGVSDLMLEDMVIISNANIPQSGMLWVNADGLQMTGCTADKKLVISQASQRSARKNIIRQCQFTLIDDAAPLIQSNVTSSVTFRDTIFNALNGHAFASKAPLRFVNCEFEGGSSDASVAVASSTLDLQGSRINKVPFILSGNEPKQIDIHFSTLIQSSVDFSALTLQTAGSLMFVNNRLSDTAIIAQPETSGNVIWQQNMTLTAAASVED</sequence>
<reference evidence="1 2" key="1">
    <citation type="submission" date="2018-09" db="EMBL/GenBank/DDBJ databases">
        <authorList>
            <person name="Le Fleche-Mateos A."/>
        </authorList>
    </citation>
    <scope>NUCLEOTIDE SEQUENCE [LARGE SCALE GENOMIC DNA]</scope>
    <source>
        <strain evidence="1 2">DSM 30078</strain>
    </source>
</reference>
<dbReference type="InterPro" id="IPR011050">
    <property type="entry name" value="Pectin_lyase_fold/virulence"/>
</dbReference>
<dbReference type="RefSeq" id="WP_112164070.1">
    <property type="nucleotide sequence ID" value="NZ_JYDE01000001.1"/>
</dbReference>
<keyword evidence="2" id="KW-1185">Reference proteome</keyword>
<dbReference type="Proteomes" id="UP000284119">
    <property type="component" value="Unassembled WGS sequence"/>
</dbReference>
<dbReference type="EMBL" id="RAHG01000015">
    <property type="protein sequence ID" value="RJT09586.1"/>
    <property type="molecule type" value="Genomic_DNA"/>
</dbReference>
<dbReference type="SUPFAM" id="SSF51126">
    <property type="entry name" value="Pectin lyase-like"/>
    <property type="match status" value="1"/>
</dbReference>
<name>A0ABX9NW54_9GAMM</name>
<evidence type="ECO:0000313" key="1">
    <source>
        <dbReference type="EMBL" id="RJT09586.1"/>
    </source>
</evidence>
<proteinExistence type="predicted"/>
<gene>
    <name evidence="1" type="ORF">D5396_21045</name>
</gene>
<evidence type="ECO:0008006" key="3">
    <source>
        <dbReference type="Google" id="ProtNLM"/>
    </source>
</evidence>
<accession>A0ABX9NW54</accession>
<evidence type="ECO:0000313" key="2">
    <source>
        <dbReference type="Proteomes" id="UP000284119"/>
    </source>
</evidence>
<organism evidence="1 2">
    <name type="scientific">Rahnella inusitata</name>
    <dbReference type="NCBI Taxonomy" id="58169"/>
    <lineage>
        <taxon>Bacteria</taxon>
        <taxon>Pseudomonadati</taxon>
        <taxon>Pseudomonadota</taxon>
        <taxon>Gammaproteobacteria</taxon>
        <taxon>Enterobacterales</taxon>
        <taxon>Yersiniaceae</taxon>
        <taxon>Rahnella</taxon>
    </lineage>
</organism>